<keyword evidence="10" id="KW-1185">Reference proteome</keyword>
<feature type="binding site" evidence="7">
    <location>
        <position position="106"/>
    </location>
    <ligand>
        <name>[2Fe-2S] cluster</name>
        <dbReference type="ChEBI" id="CHEBI:190135"/>
    </ligand>
</feature>
<keyword evidence="4 7" id="KW-0408">Iron</keyword>
<evidence type="ECO:0000256" key="7">
    <source>
        <dbReference type="PIRSR" id="PIRSR000216-1"/>
    </source>
</evidence>
<dbReference type="Gene3D" id="1.10.10.1590">
    <property type="entry name" value="NADH-quinone oxidoreductase subunit E"/>
    <property type="match status" value="1"/>
</dbReference>
<feature type="binding site" evidence="7">
    <location>
        <position position="142"/>
    </location>
    <ligand>
        <name>[2Fe-2S] cluster</name>
        <dbReference type="ChEBI" id="CHEBI:190135"/>
    </ligand>
</feature>
<sequence length="176" mass="19649">MCCNCRNASGTVARPPEEQQKFDELERYIGTLQVGDNPDRRRGSLIQILHRAQHLFGYLSEEVQSFVAARLNISRAEVYGVISFYSYFIDQPIGRYKINVCTGTACFVKGAPKVLDEFKRRLEIREGESTPDGKFFLGALRCVGACSLAPVVMVNEKVYGNVTAEKVADILQDCAD</sequence>
<proteinExistence type="inferred from homology"/>
<evidence type="ECO:0000256" key="4">
    <source>
        <dbReference type="ARBA" id="ARBA00023004"/>
    </source>
</evidence>
<dbReference type="PANTHER" id="PTHR43342">
    <property type="entry name" value="NADH-QUINONE OXIDOREDUCTASE, E SUBUNIT"/>
    <property type="match status" value="1"/>
</dbReference>
<dbReference type="OrthoDB" id="9807941at2"/>
<evidence type="ECO:0000313" key="11">
    <source>
        <dbReference type="Proteomes" id="UP000576225"/>
    </source>
</evidence>
<name>A0A2U1B1S3_9BACT</name>
<dbReference type="InterPro" id="IPR041921">
    <property type="entry name" value="NuoE_N"/>
</dbReference>
<evidence type="ECO:0000256" key="6">
    <source>
        <dbReference type="ARBA" id="ARBA00034078"/>
    </source>
</evidence>
<dbReference type="InterPro" id="IPR042128">
    <property type="entry name" value="NuoE_dom"/>
</dbReference>
<dbReference type="EMBL" id="JABAEW010000065">
    <property type="protein sequence ID" value="NMD88910.1"/>
    <property type="molecule type" value="Genomic_DNA"/>
</dbReference>
<dbReference type="Proteomes" id="UP000576225">
    <property type="component" value="Unassembled WGS sequence"/>
</dbReference>
<dbReference type="InterPro" id="IPR028431">
    <property type="entry name" value="NADP_DH_HndA-like"/>
</dbReference>
<dbReference type="Gene3D" id="3.40.30.10">
    <property type="entry name" value="Glutaredoxin"/>
    <property type="match status" value="1"/>
</dbReference>
<evidence type="ECO:0000256" key="1">
    <source>
        <dbReference type="ARBA" id="ARBA00010643"/>
    </source>
</evidence>
<dbReference type="FunFam" id="3.40.30.10:FF:000015">
    <property type="entry name" value="NADH-quinone oxidoreductase subunit E"/>
    <property type="match status" value="1"/>
</dbReference>
<reference evidence="8 11" key="2">
    <citation type="submission" date="2020-04" db="EMBL/GenBank/DDBJ databases">
        <authorList>
            <person name="Hitch T.C.A."/>
            <person name="Wylensek D."/>
            <person name="Clavel T."/>
        </authorList>
    </citation>
    <scope>NUCLEOTIDE SEQUENCE [LARGE SCALE GENOMIC DNA]</scope>
    <source>
        <strain evidence="8 11">COR2-253-APC-1A</strain>
    </source>
</reference>
<evidence type="ECO:0000313" key="9">
    <source>
        <dbReference type="EMBL" id="PVY42608.1"/>
    </source>
</evidence>
<keyword evidence="3 7" id="KW-0479">Metal-binding</keyword>
<evidence type="ECO:0000313" key="10">
    <source>
        <dbReference type="Proteomes" id="UP000245959"/>
    </source>
</evidence>
<dbReference type="CDD" id="cd03064">
    <property type="entry name" value="TRX_Fd_NuoE"/>
    <property type="match status" value="1"/>
</dbReference>
<evidence type="ECO:0000256" key="2">
    <source>
        <dbReference type="ARBA" id="ARBA00022714"/>
    </source>
</evidence>
<feature type="binding site" evidence="7">
    <location>
        <position position="101"/>
    </location>
    <ligand>
        <name>[2Fe-2S] cluster</name>
        <dbReference type="ChEBI" id="CHEBI:190135"/>
    </ligand>
</feature>
<organism evidence="9 10">
    <name type="scientific">Victivallis vadensis</name>
    <dbReference type="NCBI Taxonomy" id="172901"/>
    <lineage>
        <taxon>Bacteria</taxon>
        <taxon>Pseudomonadati</taxon>
        <taxon>Lentisphaerota</taxon>
        <taxon>Lentisphaeria</taxon>
        <taxon>Victivallales</taxon>
        <taxon>Victivallaceae</taxon>
        <taxon>Victivallis</taxon>
    </lineage>
</organism>
<dbReference type="InterPro" id="IPR002023">
    <property type="entry name" value="NuoE-like"/>
</dbReference>
<protein>
    <submittedName>
        <fullName evidence="9">NAD(P)-dependent iron-only hydrogenase diaphorase component iron-sulfur protein</fullName>
    </submittedName>
    <submittedName>
        <fullName evidence="8">NAD(P)H-dependent oxidoreductase subunit E</fullName>
    </submittedName>
</protein>
<dbReference type="GO" id="GO:0051537">
    <property type="term" value="F:2 iron, 2 sulfur cluster binding"/>
    <property type="evidence" value="ECO:0007669"/>
    <property type="project" value="UniProtKB-KW"/>
</dbReference>
<comment type="cofactor">
    <cofactor evidence="7">
        <name>[2Fe-2S] cluster</name>
        <dbReference type="ChEBI" id="CHEBI:190135"/>
    </cofactor>
    <text evidence="7">Binds 1 [2Fe-2S] cluster.</text>
</comment>
<dbReference type="AlphaFoldDB" id="A0A2U1B1S3"/>
<dbReference type="Proteomes" id="UP000245959">
    <property type="component" value="Unassembled WGS sequence"/>
</dbReference>
<feature type="binding site" evidence="7">
    <location>
        <position position="146"/>
    </location>
    <ligand>
        <name>[2Fe-2S] cluster</name>
        <dbReference type="ChEBI" id="CHEBI:190135"/>
    </ligand>
</feature>
<dbReference type="GeneID" id="78295113"/>
<dbReference type="InterPro" id="IPR036249">
    <property type="entry name" value="Thioredoxin-like_sf"/>
</dbReference>
<dbReference type="PANTHER" id="PTHR43342:SF2">
    <property type="entry name" value="POTENTIAL NAD-REDUCING HYDROGENASE SUBUNIT"/>
    <property type="match status" value="1"/>
</dbReference>
<dbReference type="GO" id="GO:0016491">
    <property type="term" value="F:oxidoreductase activity"/>
    <property type="evidence" value="ECO:0007669"/>
    <property type="project" value="InterPro"/>
</dbReference>
<comment type="cofactor">
    <cofactor evidence="6">
        <name>[2Fe-2S] cluster</name>
        <dbReference type="ChEBI" id="CHEBI:190135"/>
    </cofactor>
</comment>
<dbReference type="Pfam" id="PF01257">
    <property type="entry name" value="2Fe-2S_thioredx"/>
    <property type="match status" value="1"/>
</dbReference>
<evidence type="ECO:0000256" key="5">
    <source>
        <dbReference type="ARBA" id="ARBA00023014"/>
    </source>
</evidence>
<comment type="caution">
    <text evidence="9">The sequence shown here is derived from an EMBL/GenBank/DDBJ whole genome shotgun (WGS) entry which is preliminary data.</text>
</comment>
<accession>A0A2U1B1S3</accession>
<evidence type="ECO:0000256" key="3">
    <source>
        <dbReference type="ARBA" id="ARBA00022723"/>
    </source>
</evidence>
<comment type="similarity">
    <text evidence="1">Belongs to the complex I 24 kDa subunit family.</text>
</comment>
<dbReference type="EMBL" id="QEKH01000011">
    <property type="protein sequence ID" value="PVY42608.1"/>
    <property type="molecule type" value="Genomic_DNA"/>
</dbReference>
<dbReference type="PIRSF" id="PIRSF000216">
    <property type="entry name" value="NADH_DH_24kDa"/>
    <property type="match status" value="1"/>
</dbReference>
<dbReference type="SUPFAM" id="SSF52833">
    <property type="entry name" value="Thioredoxin-like"/>
    <property type="match status" value="1"/>
</dbReference>
<gene>
    <name evidence="9" type="ORF">C8D82_11165</name>
    <name evidence="8" type="ORF">HF882_20195</name>
</gene>
<keyword evidence="5 7" id="KW-0411">Iron-sulfur</keyword>
<dbReference type="RefSeq" id="WP_116883799.1">
    <property type="nucleotide sequence ID" value="NZ_CABMMC010000085.1"/>
</dbReference>
<keyword evidence="2 7" id="KW-0001">2Fe-2S</keyword>
<evidence type="ECO:0000313" key="8">
    <source>
        <dbReference type="EMBL" id="NMD88910.1"/>
    </source>
</evidence>
<reference evidence="9 10" key="1">
    <citation type="submission" date="2018-04" db="EMBL/GenBank/DDBJ databases">
        <title>Genomic Encyclopedia of Type Strains, Phase IV (KMG-IV): sequencing the most valuable type-strain genomes for metagenomic binning, comparative biology and taxonomic classification.</title>
        <authorList>
            <person name="Goeker M."/>
        </authorList>
    </citation>
    <scope>NUCLEOTIDE SEQUENCE [LARGE SCALE GENOMIC DNA]</scope>
    <source>
        <strain evidence="9 10">DSM 14823</strain>
    </source>
</reference>
<dbReference type="GO" id="GO:0046872">
    <property type="term" value="F:metal ion binding"/>
    <property type="evidence" value="ECO:0007669"/>
    <property type="project" value="UniProtKB-KW"/>
</dbReference>